<reference evidence="1" key="2">
    <citation type="submission" date="2020-11" db="EMBL/GenBank/DDBJ databases">
        <authorList>
            <person name="McCartney M.A."/>
            <person name="Auch B."/>
            <person name="Kono T."/>
            <person name="Mallez S."/>
            <person name="Becker A."/>
            <person name="Gohl D.M."/>
            <person name="Silverstein K.A.T."/>
            <person name="Koren S."/>
            <person name="Bechman K.B."/>
            <person name="Herman A."/>
            <person name="Abrahante J.E."/>
            <person name="Garbe J."/>
        </authorList>
    </citation>
    <scope>NUCLEOTIDE SEQUENCE</scope>
    <source>
        <strain evidence="1">Duluth1</strain>
        <tissue evidence="1">Whole animal</tissue>
    </source>
</reference>
<gene>
    <name evidence="1" type="ORF">DPMN_050722</name>
</gene>
<reference evidence="1" key="1">
    <citation type="journal article" date="2019" name="bioRxiv">
        <title>The Genome of the Zebra Mussel, Dreissena polymorpha: A Resource for Invasive Species Research.</title>
        <authorList>
            <person name="McCartney M.A."/>
            <person name="Auch B."/>
            <person name="Kono T."/>
            <person name="Mallez S."/>
            <person name="Zhang Y."/>
            <person name="Obille A."/>
            <person name="Becker A."/>
            <person name="Abrahante J.E."/>
            <person name="Garbe J."/>
            <person name="Badalamenti J.P."/>
            <person name="Herman A."/>
            <person name="Mangelson H."/>
            <person name="Liachko I."/>
            <person name="Sullivan S."/>
            <person name="Sone E.D."/>
            <person name="Koren S."/>
            <person name="Silverstein K.A.T."/>
            <person name="Beckman K.B."/>
            <person name="Gohl D.M."/>
        </authorList>
    </citation>
    <scope>NUCLEOTIDE SEQUENCE</scope>
    <source>
        <strain evidence="1">Duluth1</strain>
        <tissue evidence="1">Whole animal</tissue>
    </source>
</reference>
<organism evidence="1 2">
    <name type="scientific">Dreissena polymorpha</name>
    <name type="common">Zebra mussel</name>
    <name type="synonym">Mytilus polymorpha</name>
    <dbReference type="NCBI Taxonomy" id="45954"/>
    <lineage>
        <taxon>Eukaryota</taxon>
        <taxon>Metazoa</taxon>
        <taxon>Spiralia</taxon>
        <taxon>Lophotrochozoa</taxon>
        <taxon>Mollusca</taxon>
        <taxon>Bivalvia</taxon>
        <taxon>Autobranchia</taxon>
        <taxon>Heteroconchia</taxon>
        <taxon>Euheterodonta</taxon>
        <taxon>Imparidentia</taxon>
        <taxon>Neoheterodontei</taxon>
        <taxon>Myida</taxon>
        <taxon>Dreissenoidea</taxon>
        <taxon>Dreissenidae</taxon>
        <taxon>Dreissena</taxon>
    </lineage>
</organism>
<dbReference type="Proteomes" id="UP000828390">
    <property type="component" value="Unassembled WGS sequence"/>
</dbReference>
<evidence type="ECO:0000313" key="1">
    <source>
        <dbReference type="EMBL" id="KAH3724895.1"/>
    </source>
</evidence>
<protein>
    <submittedName>
        <fullName evidence="1">Uncharacterized protein</fullName>
    </submittedName>
</protein>
<evidence type="ECO:0000313" key="2">
    <source>
        <dbReference type="Proteomes" id="UP000828390"/>
    </source>
</evidence>
<keyword evidence="2" id="KW-1185">Reference proteome</keyword>
<accession>A0A9D4CIF1</accession>
<name>A0A9D4CIF1_DREPO</name>
<dbReference type="AlphaFoldDB" id="A0A9D4CIF1"/>
<comment type="caution">
    <text evidence="1">The sequence shown here is derived from an EMBL/GenBank/DDBJ whole genome shotgun (WGS) entry which is preliminary data.</text>
</comment>
<proteinExistence type="predicted"/>
<sequence>MCSQRYHKQNCLTKFHEEINAPPHDDHAFQQIQTISNSSKMKMDNKCVFKSVNKENCPSTGGNNSSKTSFGKHFLPSFVKIEKKVASRVKNAPSPGSHVFQQTGTIFKLIQDP</sequence>
<dbReference type="EMBL" id="JAIWYP010000012">
    <property type="protein sequence ID" value="KAH3724895.1"/>
    <property type="molecule type" value="Genomic_DNA"/>
</dbReference>